<keyword evidence="1" id="KW-1133">Transmembrane helix</keyword>
<feature type="domain" description="2TM" evidence="2">
    <location>
        <begin position="13"/>
        <end position="89"/>
    </location>
</feature>
<dbReference type="EMBL" id="JACDZE010000003">
    <property type="protein sequence ID" value="MBA5630193.1"/>
    <property type="molecule type" value="Genomic_DNA"/>
</dbReference>
<accession>A0A838ZTC0</accession>
<evidence type="ECO:0000256" key="1">
    <source>
        <dbReference type="SAM" id="Phobius"/>
    </source>
</evidence>
<sequence>MNTKESYTTEEYQNAKRAVEDRLGFYIHLTCYVLVNSFFVFLNIKNGGYFWAIYPIAGWGIGLVFHGLSVFSFFNNNNWKQRQIHKEIEKQRKLDHWK</sequence>
<dbReference type="Pfam" id="PF13239">
    <property type="entry name" value="2TM"/>
    <property type="match status" value="1"/>
</dbReference>
<dbReference type="AlphaFoldDB" id="A0A838ZTC0"/>
<keyword evidence="1" id="KW-0812">Transmembrane</keyword>
<keyword evidence="1" id="KW-0472">Membrane</keyword>
<proteinExistence type="predicted"/>
<gene>
    <name evidence="3" type="ORF">HU137_10450</name>
</gene>
<reference evidence="3 4" key="1">
    <citation type="submission" date="2020-07" db="EMBL/GenBank/DDBJ databases">
        <title>Moheibacter lacus sp. nov., a member of the family Flavobacteriaceae isolated from freshwater lake sediment.</title>
        <authorList>
            <person name="Liu Y."/>
        </authorList>
    </citation>
    <scope>NUCLEOTIDE SEQUENCE [LARGE SCALE GENOMIC DNA]</scope>
    <source>
        <strain evidence="3 4">BDHS18</strain>
    </source>
</reference>
<evidence type="ECO:0000313" key="3">
    <source>
        <dbReference type="EMBL" id="MBA5630193.1"/>
    </source>
</evidence>
<evidence type="ECO:0000259" key="2">
    <source>
        <dbReference type="Pfam" id="PF13239"/>
    </source>
</evidence>
<protein>
    <submittedName>
        <fullName evidence="3">2TM domain-containing protein</fullName>
    </submittedName>
</protein>
<feature type="transmembrane region" description="Helical" evidence="1">
    <location>
        <begin position="50"/>
        <end position="74"/>
    </location>
</feature>
<keyword evidence="4" id="KW-1185">Reference proteome</keyword>
<feature type="transmembrane region" description="Helical" evidence="1">
    <location>
        <begin position="23"/>
        <end position="44"/>
    </location>
</feature>
<comment type="caution">
    <text evidence="3">The sequence shown here is derived from an EMBL/GenBank/DDBJ whole genome shotgun (WGS) entry which is preliminary data.</text>
</comment>
<dbReference type="RefSeq" id="WP_182043795.1">
    <property type="nucleotide sequence ID" value="NZ_JACDZE010000003.1"/>
</dbReference>
<organism evidence="3 4">
    <name type="scientific">Moheibacter lacus</name>
    <dbReference type="NCBI Taxonomy" id="2745851"/>
    <lineage>
        <taxon>Bacteria</taxon>
        <taxon>Pseudomonadati</taxon>
        <taxon>Bacteroidota</taxon>
        <taxon>Flavobacteriia</taxon>
        <taxon>Flavobacteriales</taxon>
        <taxon>Weeksellaceae</taxon>
        <taxon>Moheibacter</taxon>
    </lineage>
</organism>
<evidence type="ECO:0000313" key="4">
    <source>
        <dbReference type="Proteomes" id="UP000552241"/>
    </source>
</evidence>
<name>A0A838ZTC0_9FLAO</name>
<dbReference type="InterPro" id="IPR025698">
    <property type="entry name" value="2TM_dom"/>
</dbReference>
<dbReference type="Proteomes" id="UP000552241">
    <property type="component" value="Unassembled WGS sequence"/>
</dbReference>